<comment type="caution">
    <text evidence="1">The sequence shown here is derived from an EMBL/GenBank/DDBJ whole genome shotgun (WGS) entry which is preliminary data.</text>
</comment>
<gene>
    <name evidence="1" type="ORF">US50_C0039G0004</name>
</gene>
<reference evidence="1 2" key="1">
    <citation type="journal article" date="2015" name="Nature">
        <title>rRNA introns, odd ribosomes, and small enigmatic genomes across a large radiation of phyla.</title>
        <authorList>
            <person name="Brown C.T."/>
            <person name="Hug L.A."/>
            <person name="Thomas B.C."/>
            <person name="Sharon I."/>
            <person name="Castelle C.J."/>
            <person name="Singh A."/>
            <person name="Wilkins M.J."/>
            <person name="Williams K.H."/>
            <person name="Banfield J.F."/>
        </authorList>
    </citation>
    <scope>NUCLEOTIDE SEQUENCE [LARGE SCALE GENOMIC DNA]</scope>
</reference>
<evidence type="ECO:0000313" key="1">
    <source>
        <dbReference type="EMBL" id="KKQ34708.1"/>
    </source>
</evidence>
<organism evidence="1 2">
    <name type="scientific">Candidatus Nomurabacteria bacterium GW2011_GWB1_37_5</name>
    <dbReference type="NCBI Taxonomy" id="1618742"/>
    <lineage>
        <taxon>Bacteria</taxon>
        <taxon>Candidatus Nomuraibacteriota</taxon>
    </lineage>
</organism>
<dbReference type="AlphaFoldDB" id="A0A0G0GUN3"/>
<proteinExistence type="predicted"/>
<name>A0A0G0GUN3_9BACT</name>
<dbReference type="EMBL" id="LBTF01000039">
    <property type="protein sequence ID" value="KKQ34708.1"/>
    <property type="molecule type" value="Genomic_DNA"/>
</dbReference>
<protein>
    <submittedName>
        <fullName evidence="1">Uncharacterized protein</fullName>
    </submittedName>
</protein>
<evidence type="ECO:0000313" key="2">
    <source>
        <dbReference type="Proteomes" id="UP000033876"/>
    </source>
</evidence>
<sequence>MGSDSTPQLVFYLNIWYFKSYGARSSMVERRSVEAVTGVQFSSGTQISEAMVPEAKRLLALRGELKAGSMSSEVRLVRRGHENFCSTEQKLFLTNSPFIKLQIFASHPFYFINFNITDLQQEIARLLLELLFLADC</sequence>
<accession>A0A0G0GUN3</accession>
<dbReference type="Proteomes" id="UP000033876">
    <property type="component" value="Unassembled WGS sequence"/>
</dbReference>